<feature type="domain" description="6-phosphogluconate dehydrogenase NADP-binding" evidence="9">
    <location>
        <begin position="51"/>
        <end position="123"/>
    </location>
</feature>
<dbReference type="Pfam" id="PF03446">
    <property type="entry name" value="NAD_binding_2"/>
    <property type="match status" value="1"/>
</dbReference>
<dbReference type="GO" id="GO:0050661">
    <property type="term" value="F:NADP binding"/>
    <property type="evidence" value="ECO:0007669"/>
    <property type="project" value="InterPro"/>
</dbReference>
<evidence type="ECO:0000256" key="3">
    <source>
        <dbReference type="ARBA" id="ARBA00012991"/>
    </source>
</evidence>
<dbReference type="SUPFAM" id="SSF48179">
    <property type="entry name" value="6-phosphogluconate dehydrogenase C-terminal domain-like"/>
    <property type="match status" value="1"/>
</dbReference>
<comment type="similarity">
    <text evidence="2">Belongs to the HIBADH-related family. 3-hydroxyisobutyrate dehydrogenase subfamily.</text>
</comment>
<keyword evidence="6" id="KW-0560">Oxidoreductase</keyword>
<dbReference type="InterPro" id="IPR006115">
    <property type="entry name" value="6PGDH_NADP-bd"/>
</dbReference>
<gene>
    <name evidence="11" type="ORF">EI555_006282</name>
</gene>
<dbReference type="InterPro" id="IPR029154">
    <property type="entry name" value="HIBADH-like_NADP-bd"/>
</dbReference>
<dbReference type="InterPro" id="IPR013328">
    <property type="entry name" value="6PGD_dom2"/>
</dbReference>
<evidence type="ECO:0000256" key="6">
    <source>
        <dbReference type="ARBA" id="ARBA00023002"/>
    </source>
</evidence>
<dbReference type="FunFam" id="1.10.1040.10:FF:000006">
    <property type="entry name" value="3-hydroxyisobutyrate dehydrogenase"/>
    <property type="match status" value="1"/>
</dbReference>
<comment type="pathway">
    <text evidence="1">Amino-acid degradation; L-valine degradation.</text>
</comment>
<evidence type="ECO:0000313" key="12">
    <source>
        <dbReference type="Proteomes" id="UP000308365"/>
    </source>
</evidence>
<evidence type="ECO:0000259" key="10">
    <source>
        <dbReference type="Pfam" id="PF14833"/>
    </source>
</evidence>
<dbReference type="EMBL" id="RWIC01002486">
    <property type="protein sequence ID" value="TKC33677.1"/>
    <property type="molecule type" value="Genomic_DNA"/>
</dbReference>
<dbReference type="Gene3D" id="3.40.50.720">
    <property type="entry name" value="NAD(P)-binding Rossmann-like Domain"/>
    <property type="match status" value="1"/>
</dbReference>
<comment type="caution">
    <text evidence="11">The sequence shown here is derived from an EMBL/GenBank/DDBJ whole genome shotgun (WGS) entry which is preliminary data.</text>
</comment>
<accession>A0A4U1EDG0</accession>
<keyword evidence="7" id="KW-0520">NAD</keyword>
<dbReference type="EC" id="1.1.1.31" evidence="3"/>
<dbReference type="SUPFAM" id="SSF51735">
    <property type="entry name" value="NAD(P)-binding Rossmann-fold domains"/>
    <property type="match status" value="1"/>
</dbReference>
<dbReference type="GO" id="GO:0051287">
    <property type="term" value="F:NAD binding"/>
    <property type="evidence" value="ECO:0007669"/>
    <property type="project" value="InterPro"/>
</dbReference>
<dbReference type="GO" id="GO:0008442">
    <property type="term" value="F:3-hydroxyisobutyrate dehydrogenase activity"/>
    <property type="evidence" value="ECO:0007669"/>
    <property type="project" value="UniProtKB-EC"/>
</dbReference>
<name>A0A4U1EDG0_MONMO</name>
<evidence type="ECO:0000256" key="2">
    <source>
        <dbReference type="ARBA" id="ARBA00006013"/>
    </source>
</evidence>
<dbReference type="Proteomes" id="UP000308365">
    <property type="component" value="Unassembled WGS sequence"/>
</dbReference>
<dbReference type="Pfam" id="PF14833">
    <property type="entry name" value="NAD_binding_11"/>
    <property type="match status" value="1"/>
</dbReference>
<dbReference type="Gene3D" id="1.10.1040.10">
    <property type="entry name" value="N-(1-d-carboxylethyl)-l-norvaline Dehydrogenase, domain 2"/>
    <property type="match status" value="1"/>
</dbReference>
<comment type="catalytic activity">
    <reaction evidence="8">
        <text>3-hydroxy-2-methylpropanoate + NAD(+) = 2-methyl-3-oxopropanoate + NADH + H(+)</text>
        <dbReference type="Rhea" id="RHEA:17681"/>
        <dbReference type="ChEBI" id="CHEBI:11805"/>
        <dbReference type="ChEBI" id="CHEBI:15378"/>
        <dbReference type="ChEBI" id="CHEBI:57540"/>
        <dbReference type="ChEBI" id="CHEBI:57700"/>
        <dbReference type="ChEBI" id="CHEBI:57945"/>
        <dbReference type="EC" id="1.1.1.31"/>
    </reaction>
</comment>
<evidence type="ECO:0000313" key="11">
    <source>
        <dbReference type="EMBL" id="TKC33677.1"/>
    </source>
</evidence>
<feature type="domain" description="3-hydroxyisobutyrate dehydrogenase-like NAD-binding" evidence="10">
    <location>
        <begin position="138"/>
        <end position="224"/>
    </location>
</feature>
<keyword evidence="5" id="KW-0101">Branched-chain amino acid catabolism</keyword>
<dbReference type="PANTHER" id="PTHR22981:SF7">
    <property type="entry name" value="3-HYDROXYISOBUTYRATE DEHYDROGENASE, MITOCHONDRIAL"/>
    <property type="match status" value="1"/>
</dbReference>
<dbReference type="GO" id="GO:0005739">
    <property type="term" value="C:mitochondrion"/>
    <property type="evidence" value="ECO:0007669"/>
    <property type="project" value="TreeGrafter"/>
</dbReference>
<dbReference type="InterPro" id="IPR008927">
    <property type="entry name" value="6-PGluconate_DH-like_C_sf"/>
</dbReference>
<sequence>TSGLWYRSRPQQPVVASLAALCSRSIASKTPIGFIGVGNPKKLTELLQCINVLEAYSGANGIHKKVKEGSLLIDSSTVDPMVLRELVKEVEKMGAVFTDAPVSGGVGTAQSGNLTFRMGGVELLWFMGSHVVHRGAVGTGQAWKICKNLLLAISRIGTAEAMNLGLRLGLDPKLLAKILNTSSGRCWSRDTYNPVPGVMDGVPLANYYQGGFGATLMAKDLGLA</sequence>
<feature type="non-terminal residue" evidence="11">
    <location>
        <position position="1"/>
    </location>
</feature>
<evidence type="ECO:0000256" key="5">
    <source>
        <dbReference type="ARBA" id="ARBA00022456"/>
    </source>
</evidence>
<reference evidence="12" key="1">
    <citation type="journal article" date="2019" name="IScience">
        <title>Narwhal Genome Reveals Long-Term Low Genetic Diversity despite Current Large Abundance Size.</title>
        <authorList>
            <person name="Westbury M.V."/>
            <person name="Petersen B."/>
            <person name="Garde E."/>
            <person name="Heide-Jorgensen M.P."/>
            <person name="Lorenzen E.D."/>
        </authorList>
    </citation>
    <scope>NUCLEOTIDE SEQUENCE [LARGE SCALE GENOMIC DNA]</scope>
</reference>
<organism evidence="11 12">
    <name type="scientific">Monodon monoceros</name>
    <name type="common">Narwhal</name>
    <name type="synonym">Ceratodon monodon</name>
    <dbReference type="NCBI Taxonomy" id="40151"/>
    <lineage>
        <taxon>Eukaryota</taxon>
        <taxon>Metazoa</taxon>
        <taxon>Chordata</taxon>
        <taxon>Craniata</taxon>
        <taxon>Vertebrata</taxon>
        <taxon>Euteleostomi</taxon>
        <taxon>Mammalia</taxon>
        <taxon>Eutheria</taxon>
        <taxon>Laurasiatheria</taxon>
        <taxon>Artiodactyla</taxon>
        <taxon>Whippomorpha</taxon>
        <taxon>Cetacea</taxon>
        <taxon>Odontoceti</taxon>
        <taxon>Monodontidae</taxon>
        <taxon>Monodon</taxon>
    </lineage>
</organism>
<evidence type="ECO:0000256" key="1">
    <source>
        <dbReference type="ARBA" id="ARBA00005109"/>
    </source>
</evidence>
<evidence type="ECO:0000259" key="9">
    <source>
        <dbReference type="Pfam" id="PF03446"/>
    </source>
</evidence>
<protein>
    <recommendedName>
        <fullName evidence="4">3-hydroxyisobutyrate dehydrogenase, mitochondrial</fullName>
        <ecNumber evidence="3">1.1.1.31</ecNumber>
    </recommendedName>
</protein>
<dbReference type="AlphaFoldDB" id="A0A4U1EDG0"/>
<dbReference type="PANTHER" id="PTHR22981">
    <property type="entry name" value="3-HYDROXYISOBUTYRATE DEHYDROGENASE-RELATED"/>
    <property type="match status" value="1"/>
</dbReference>
<evidence type="ECO:0000256" key="4">
    <source>
        <dbReference type="ARBA" id="ARBA00016933"/>
    </source>
</evidence>
<evidence type="ECO:0000256" key="7">
    <source>
        <dbReference type="ARBA" id="ARBA00023027"/>
    </source>
</evidence>
<evidence type="ECO:0000256" key="8">
    <source>
        <dbReference type="ARBA" id="ARBA00049197"/>
    </source>
</evidence>
<dbReference type="InterPro" id="IPR036291">
    <property type="entry name" value="NAD(P)-bd_dom_sf"/>
</dbReference>
<proteinExistence type="inferred from homology"/>
<dbReference type="GO" id="GO:0006574">
    <property type="term" value="P:L-valine catabolic process"/>
    <property type="evidence" value="ECO:0007669"/>
    <property type="project" value="TreeGrafter"/>
</dbReference>